<dbReference type="EMBL" id="LN854557">
    <property type="protein sequence ID" value="CRL45047.1"/>
    <property type="molecule type" value="Genomic_DNA"/>
</dbReference>
<evidence type="ECO:0000313" key="3">
    <source>
        <dbReference type="Proteomes" id="UP000245838"/>
    </source>
</evidence>
<feature type="compositionally biased region" description="Polar residues" evidence="1">
    <location>
        <begin position="1"/>
        <end position="15"/>
    </location>
</feature>
<evidence type="ECO:0000313" key="2">
    <source>
        <dbReference type="EMBL" id="CRL45047.1"/>
    </source>
</evidence>
<evidence type="ECO:0000256" key="1">
    <source>
        <dbReference type="SAM" id="MobiDB-lite"/>
    </source>
</evidence>
<proteinExistence type="predicted"/>
<gene>
    <name evidence="2" type="ORF">SGGMMB4_02534</name>
</gene>
<reference evidence="2 3" key="1">
    <citation type="submission" date="2015-05" db="EMBL/GenBank/DDBJ databases">
        <authorList>
            <person name="Goodhead I."/>
        </authorList>
    </citation>
    <scope>NUCLEOTIDE SEQUENCE [LARGE SCALE GENOMIC DNA]</scope>
    <source>
        <strain evidence="3">morsitans</strain>
    </source>
</reference>
<protein>
    <submittedName>
        <fullName evidence="2">Uncharacterized protein</fullName>
    </submittedName>
</protein>
<feature type="region of interest" description="Disordered" evidence="1">
    <location>
        <begin position="1"/>
        <end position="33"/>
    </location>
</feature>
<sequence>MIKSHVNNSAQSPSEWDQFKTVNPPIDKPAPHYGKKNHCRLIILQLGRQAVKRLIKVM</sequence>
<accession>A0A193QIN8</accession>
<organism evidence="2 3">
    <name type="scientific">Sodalis glossinidius (strain morsitans)</name>
    <dbReference type="NCBI Taxonomy" id="343509"/>
    <lineage>
        <taxon>Bacteria</taxon>
        <taxon>Pseudomonadati</taxon>
        <taxon>Pseudomonadota</taxon>
        <taxon>Gammaproteobacteria</taxon>
        <taxon>Enterobacterales</taxon>
        <taxon>Bruguierivoracaceae</taxon>
        <taxon>Sodalis</taxon>
    </lineage>
</organism>
<name>A0A193QIN8_SODGM</name>
<dbReference type="AlphaFoldDB" id="A0A193QIN8"/>
<dbReference type="Proteomes" id="UP000245838">
    <property type="component" value="Chromosome sggmmb4_Chromosome"/>
</dbReference>